<keyword evidence="4 7" id="KW-0326">Glycosidase</keyword>
<dbReference type="SUPFAM" id="SSF75005">
    <property type="entry name" value="Arabinanase/levansucrase/invertase"/>
    <property type="match status" value="1"/>
</dbReference>
<proteinExistence type="inferred from homology"/>
<dbReference type="EMBL" id="JFBX01000760">
    <property type="protein sequence ID" value="KXH28943.1"/>
    <property type="molecule type" value="Genomic_DNA"/>
</dbReference>
<dbReference type="PANTHER" id="PTHR43817:SF1">
    <property type="entry name" value="HYDROLASE, FAMILY 43, PUTATIVE (AFU_ORTHOLOGUE AFUA_3G01660)-RELATED"/>
    <property type="match status" value="1"/>
</dbReference>
<dbReference type="InterPro" id="IPR006710">
    <property type="entry name" value="Glyco_hydro_43"/>
</dbReference>
<evidence type="ECO:0000313" key="10">
    <source>
        <dbReference type="Proteomes" id="UP000070328"/>
    </source>
</evidence>
<dbReference type="Proteomes" id="UP000070328">
    <property type="component" value="Unassembled WGS sequence"/>
</dbReference>
<dbReference type="Gene3D" id="2.115.10.20">
    <property type="entry name" value="Glycosyl hydrolase domain, family 43"/>
    <property type="match status" value="1"/>
</dbReference>
<reference evidence="9 10" key="1">
    <citation type="submission" date="2014-02" db="EMBL/GenBank/DDBJ databases">
        <title>The genome sequence of Colletotrichum simmondsii CBS122122.</title>
        <authorList>
            <person name="Baroncelli R."/>
            <person name="Thon M.R."/>
        </authorList>
    </citation>
    <scope>NUCLEOTIDE SEQUENCE [LARGE SCALE GENOMIC DNA]</scope>
    <source>
        <strain evidence="9 10">CBS122122</strain>
    </source>
</reference>
<feature type="chain" id="PRO_5007801393" description="Glycosyl hydrolase family 43" evidence="8">
    <location>
        <begin position="21"/>
        <end position="335"/>
    </location>
</feature>
<evidence type="ECO:0000313" key="9">
    <source>
        <dbReference type="EMBL" id="KXH28943.1"/>
    </source>
</evidence>
<evidence type="ECO:0000256" key="8">
    <source>
        <dbReference type="SAM" id="SignalP"/>
    </source>
</evidence>
<keyword evidence="2 8" id="KW-0732">Signal</keyword>
<evidence type="ECO:0000256" key="2">
    <source>
        <dbReference type="ARBA" id="ARBA00022729"/>
    </source>
</evidence>
<feature type="signal peptide" evidence="8">
    <location>
        <begin position="1"/>
        <end position="20"/>
    </location>
</feature>
<feature type="active site" description="Proton acceptor" evidence="5">
    <location>
        <position position="30"/>
    </location>
</feature>
<evidence type="ECO:0000256" key="4">
    <source>
        <dbReference type="ARBA" id="ARBA00023295"/>
    </source>
</evidence>
<evidence type="ECO:0000256" key="1">
    <source>
        <dbReference type="ARBA" id="ARBA00009865"/>
    </source>
</evidence>
<feature type="site" description="Important for catalytic activity, responsible for pKa modulation of the active site Glu and correct orientation of both the proton donor and substrate" evidence="6">
    <location>
        <position position="148"/>
    </location>
</feature>
<dbReference type="PANTHER" id="PTHR43817">
    <property type="entry name" value="GLYCOSYL HYDROLASE"/>
    <property type="match status" value="1"/>
</dbReference>
<dbReference type="GO" id="GO:0004553">
    <property type="term" value="F:hydrolase activity, hydrolyzing O-glycosyl compounds"/>
    <property type="evidence" value="ECO:0007669"/>
    <property type="project" value="InterPro"/>
</dbReference>
<evidence type="ECO:0000256" key="5">
    <source>
        <dbReference type="PIRSR" id="PIRSR606710-1"/>
    </source>
</evidence>
<dbReference type="CDD" id="cd18820">
    <property type="entry name" value="GH43_LbAraf43-like"/>
    <property type="match status" value="1"/>
</dbReference>
<keyword evidence="10" id="KW-1185">Reference proteome</keyword>
<comment type="similarity">
    <text evidence="1 7">Belongs to the glycosyl hydrolase 43 family.</text>
</comment>
<sequence>MRAFSALICLAGLWPCLTYGFVNPIRTGSDPQMVYENGMYYLTSTTWTDVRITAASTIEGLKTAEPRVIWSDTTNPARACNFWAPEMHKLGDRWYTYFTASVCNSDWGIVLPSLRVFVLEGGEESPLSTNYTLLDSIVPPNYDGGMLDATVFEIENTNYFLFSAVKGPVSPDGASLWIAELLSPTECGNATMIAAPEYGWEKEDSAVLEGPYGVISPCGTIYVVYSADSCSTPAYKLGAMKFAKGGDPLSRSSWTKLSQPIFETKNGLYGPGHNAFFKSPDGTQDWQVFHANLNPGDGCGTTRKVFIQPVSWTNNTVDLGDPLPVGTEINAPSGE</sequence>
<comment type="caution">
    <text evidence="9">The sequence shown here is derived from an EMBL/GenBank/DDBJ whole genome shotgun (WGS) entry which is preliminary data.</text>
</comment>
<gene>
    <name evidence="9" type="ORF">CSIM01_13345</name>
</gene>
<evidence type="ECO:0000256" key="6">
    <source>
        <dbReference type="PIRSR" id="PIRSR606710-2"/>
    </source>
</evidence>
<name>A0A135RZ52_9PEZI</name>
<evidence type="ECO:0000256" key="7">
    <source>
        <dbReference type="RuleBase" id="RU361187"/>
    </source>
</evidence>
<organism evidence="9 10">
    <name type="scientific">Colletotrichum simmondsii</name>
    <dbReference type="NCBI Taxonomy" id="703756"/>
    <lineage>
        <taxon>Eukaryota</taxon>
        <taxon>Fungi</taxon>
        <taxon>Dikarya</taxon>
        <taxon>Ascomycota</taxon>
        <taxon>Pezizomycotina</taxon>
        <taxon>Sordariomycetes</taxon>
        <taxon>Hypocreomycetidae</taxon>
        <taxon>Glomerellales</taxon>
        <taxon>Glomerellaceae</taxon>
        <taxon>Colletotrichum</taxon>
        <taxon>Colletotrichum acutatum species complex</taxon>
    </lineage>
</organism>
<dbReference type="GO" id="GO:0005975">
    <property type="term" value="P:carbohydrate metabolic process"/>
    <property type="evidence" value="ECO:0007669"/>
    <property type="project" value="InterPro"/>
</dbReference>
<protein>
    <recommendedName>
        <fullName evidence="11">Glycosyl hydrolase family 43</fullName>
    </recommendedName>
</protein>
<accession>A0A135RZ52</accession>
<feature type="active site" description="Proton donor" evidence="5">
    <location>
        <position position="209"/>
    </location>
</feature>
<evidence type="ECO:0000256" key="3">
    <source>
        <dbReference type="ARBA" id="ARBA00022801"/>
    </source>
</evidence>
<evidence type="ECO:0008006" key="11">
    <source>
        <dbReference type="Google" id="ProtNLM"/>
    </source>
</evidence>
<keyword evidence="3 7" id="KW-0378">Hydrolase</keyword>
<dbReference type="AlphaFoldDB" id="A0A135RZ52"/>
<dbReference type="Pfam" id="PF04616">
    <property type="entry name" value="Glyco_hydro_43"/>
    <property type="match status" value="1"/>
</dbReference>
<dbReference type="InterPro" id="IPR023296">
    <property type="entry name" value="Glyco_hydro_beta-prop_sf"/>
</dbReference>
<dbReference type="OrthoDB" id="4790660at2759"/>